<dbReference type="InterPro" id="IPR027417">
    <property type="entry name" value="P-loop_NTPase"/>
</dbReference>
<gene>
    <name evidence="4" type="ORF">BV898_02761</name>
</gene>
<organism evidence="4 5">
    <name type="scientific">Hypsibius exemplaris</name>
    <name type="common">Freshwater tardigrade</name>
    <dbReference type="NCBI Taxonomy" id="2072580"/>
    <lineage>
        <taxon>Eukaryota</taxon>
        <taxon>Metazoa</taxon>
        <taxon>Ecdysozoa</taxon>
        <taxon>Tardigrada</taxon>
        <taxon>Eutardigrada</taxon>
        <taxon>Parachela</taxon>
        <taxon>Hypsibioidea</taxon>
        <taxon>Hypsibiidae</taxon>
        <taxon>Hypsibius</taxon>
    </lineage>
</organism>
<evidence type="ECO:0000313" key="5">
    <source>
        <dbReference type="Proteomes" id="UP000192578"/>
    </source>
</evidence>
<dbReference type="OrthoDB" id="205623at2759"/>
<proteinExistence type="inferred from homology"/>
<dbReference type="InterPro" id="IPR000863">
    <property type="entry name" value="Sulfotransferase_dom"/>
</dbReference>
<comment type="similarity">
    <text evidence="1">Belongs to the sulfotransferase 1 family.</text>
</comment>
<evidence type="ECO:0000256" key="1">
    <source>
        <dbReference type="ARBA" id="ARBA00005771"/>
    </source>
</evidence>
<evidence type="ECO:0000256" key="2">
    <source>
        <dbReference type="ARBA" id="ARBA00022679"/>
    </source>
</evidence>
<sequence length="334" mass="38624">MDSPDHSRENVDPGLDGQVVRYPIPAVIPPVYTVGYHHADYLKRYKECLVRYPMYLTLKEVQKFQASPLDIVVCSQPRTGTTWLSSIITGILAEGDRSVYRDGVPMSTRWNFLCYCDPLQPEERWPVNLLRKMPPGRNIYTHLSYDALPSSLAQGGAKKVYIYRNPKDTVVATYYHLVHQPRVQFKGDLMDVVESFVNDSQAFGPYFLHLASYWKRRGQDPNIFICSFEDLKNDFKPTVARLAKYLGKNLSPEQIGVIHRETDFKAAQANPALNKIERHVEGIFDFNKHPFVRNGSIGQWKKEFTPAMNSKMDSWIERKMIEHPELRGMKFVYE</sequence>
<dbReference type="EMBL" id="MTYJ01000012">
    <property type="protein sequence ID" value="OQV23313.1"/>
    <property type="molecule type" value="Genomic_DNA"/>
</dbReference>
<dbReference type="Gene3D" id="3.40.50.300">
    <property type="entry name" value="P-loop containing nucleotide triphosphate hydrolases"/>
    <property type="match status" value="1"/>
</dbReference>
<keyword evidence="2" id="KW-0808">Transferase</keyword>
<evidence type="ECO:0000313" key="4">
    <source>
        <dbReference type="EMBL" id="OQV23313.1"/>
    </source>
</evidence>
<dbReference type="PANTHER" id="PTHR11783">
    <property type="entry name" value="SULFOTRANSFERASE SULT"/>
    <property type="match status" value="1"/>
</dbReference>
<name>A0A1W0X736_HYPEX</name>
<dbReference type="SUPFAM" id="SSF52540">
    <property type="entry name" value="P-loop containing nucleoside triphosphate hydrolases"/>
    <property type="match status" value="1"/>
</dbReference>
<accession>A0A1W0X736</accession>
<dbReference type="Proteomes" id="UP000192578">
    <property type="component" value="Unassembled WGS sequence"/>
</dbReference>
<protein>
    <submittedName>
        <fullName evidence="4">Sulfotransferase family cytosolic 1B member 1</fullName>
    </submittedName>
</protein>
<evidence type="ECO:0000259" key="3">
    <source>
        <dbReference type="Pfam" id="PF00685"/>
    </source>
</evidence>
<dbReference type="AlphaFoldDB" id="A0A1W0X736"/>
<reference evidence="5" key="1">
    <citation type="submission" date="2017-01" db="EMBL/GenBank/DDBJ databases">
        <title>Comparative genomics of anhydrobiosis in the tardigrade Hypsibius dujardini.</title>
        <authorList>
            <person name="Yoshida Y."/>
            <person name="Koutsovoulos G."/>
            <person name="Laetsch D."/>
            <person name="Stevens L."/>
            <person name="Kumar S."/>
            <person name="Horikawa D."/>
            <person name="Ishino K."/>
            <person name="Komine S."/>
            <person name="Tomita M."/>
            <person name="Blaxter M."/>
            <person name="Arakawa K."/>
        </authorList>
    </citation>
    <scope>NUCLEOTIDE SEQUENCE [LARGE SCALE GENOMIC DNA]</scope>
    <source>
        <strain evidence="5">Z151</strain>
    </source>
</reference>
<dbReference type="GO" id="GO:0008146">
    <property type="term" value="F:sulfotransferase activity"/>
    <property type="evidence" value="ECO:0007669"/>
    <property type="project" value="InterPro"/>
</dbReference>
<dbReference type="Pfam" id="PF00685">
    <property type="entry name" value="Sulfotransfer_1"/>
    <property type="match status" value="1"/>
</dbReference>
<keyword evidence="5" id="KW-1185">Reference proteome</keyword>
<feature type="domain" description="Sulfotransferase" evidence="3">
    <location>
        <begin position="70"/>
        <end position="321"/>
    </location>
</feature>
<comment type="caution">
    <text evidence="4">The sequence shown here is derived from an EMBL/GenBank/DDBJ whole genome shotgun (WGS) entry which is preliminary data.</text>
</comment>